<feature type="transmembrane region" description="Helical" evidence="6">
    <location>
        <begin position="260"/>
        <end position="285"/>
    </location>
</feature>
<evidence type="ECO:0000313" key="7">
    <source>
        <dbReference type="EMBL" id="RZV40491.1"/>
    </source>
</evidence>
<feature type="transmembrane region" description="Helical" evidence="6">
    <location>
        <begin position="313"/>
        <end position="336"/>
    </location>
</feature>
<feature type="transmembrane region" description="Helical" evidence="6">
    <location>
        <begin position="425"/>
        <end position="448"/>
    </location>
</feature>
<evidence type="ECO:0000313" key="8">
    <source>
        <dbReference type="Proteomes" id="UP000322454"/>
    </source>
</evidence>
<evidence type="ECO:0000256" key="5">
    <source>
        <dbReference type="ARBA" id="ARBA00023136"/>
    </source>
</evidence>
<feature type="transmembrane region" description="Helical" evidence="6">
    <location>
        <begin position="220"/>
        <end position="239"/>
    </location>
</feature>
<accession>A0A520XH15</accession>
<evidence type="ECO:0000256" key="1">
    <source>
        <dbReference type="ARBA" id="ARBA00004141"/>
    </source>
</evidence>
<dbReference type="GO" id="GO:0005886">
    <property type="term" value="C:plasma membrane"/>
    <property type="evidence" value="ECO:0007669"/>
    <property type="project" value="TreeGrafter"/>
</dbReference>
<dbReference type="GO" id="GO:0015086">
    <property type="term" value="F:cadmium ion transmembrane transporter activity"/>
    <property type="evidence" value="ECO:0007669"/>
    <property type="project" value="TreeGrafter"/>
</dbReference>
<feature type="transmembrane region" description="Helical" evidence="6">
    <location>
        <begin position="70"/>
        <end position="91"/>
    </location>
</feature>
<sequence>MKDIYKEKLDNLPVDIKLRAADRLKIHLMRQKYGYFSRLCLLMALIGPGILVMIADNDAGGVMTYAQTGSIFGIGFFIPFMIIMLPVAYIVQEMTVRLGAVTHRGHAEMIWKRYGKFWGAFSLIDLIIANVLTLITEFIGITIGMRVFGVPPLISSAAAVIIIASIQLFLRYWAWEWISLSIAAFNLIFVPLVFFVPHLHWGAVARSFGTWHIPGGVTSLFIYVVLANLGTTIAPWMLFFQQSSVVDKGLTVKDIRDGQLDTFIGSVFMVIVAIAIILITAGTVYGMTNTPNLDIQTILSAISSKMGPLAMRLFALGLVEAGLIAAIAISASTSWAMGEAFGWPKSINMPPLQGWKFYLPGIISLLIAGSIVLIPNAPLGFLNLTVQVVATIFMPAAMMFLLLLLNDKEIMGVHINKPWQNISAFTIVGFLIIMNFLYGLTVVFPHLLG</sequence>
<evidence type="ECO:0000256" key="2">
    <source>
        <dbReference type="ARBA" id="ARBA00022448"/>
    </source>
</evidence>
<evidence type="ECO:0000256" key="4">
    <source>
        <dbReference type="ARBA" id="ARBA00022989"/>
    </source>
</evidence>
<reference evidence="7 8" key="1">
    <citation type="submission" date="2019-01" db="EMBL/GenBank/DDBJ databases">
        <title>Insights into ecological role of a new deltaproteobacterial order Candidatus Sinidesulfobacterales (Sva0485) by metagenomics and metatranscriptomics.</title>
        <authorList>
            <person name="Tan S."/>
            <person name="Liu J."/>
            <person name="Fang Y."/>
            <person name="Hedlund B."/>
            <person name="Lian Z.-H."/>
            <person name="Huang L.-Y."/>
            <person name="Li J.-T."/>
            <person name="Huang L.-N."/>
            <person name="Li W.-J."/>
            <person name="Jiang H.-C."/>
            <person name="Dong H.-L."/>
            <person name="Shu W.-S."/>
        </authorList>
    </citation>
    <scope>NUCLEOTIDE SEQUENCE [LARGE SCALE GENOMIC DNA]</scope>
    <source>
        <strain evidence="7">AP4</strain>
    </source>
</reference>
<dbReference type="GO" id="GO:0034755">
    <property type="term" value="P:iron ion transmembrane transport"/>
    <property type="evidence" value="ECO:0007669"/>
    <property type="project" value="TreeGrafter"/>
</dbReference>
<feature type="transmembrane region" description="Helical" evidence="6">
    <location>
        <begin position="149"/>
        <end position="170"/>
    </location>
</feature>
<feature type="transmembrane region" description="Helical" evidence="6">
    <location>
        <begin position="357"/>
        <end position="375"/>
    </location>
</feature>
<evidence type="ECO:0000256" key="6">
    <source>
        <dbReference type="SAM" id="Phobius"/>
    </source>
</evidence>
<feature type="transmembrane region" description="Helical" evidence="6">
    <location>
        <begin position="381"/>
        <end position="405"/>
    </location>
</feature>
<dbReference type="EMBL" id="SHMQ01000001">
    <property type="protein sequence ID" value="RZV40491.1"/>
    <property type="molecule type" value="Genomic_DNA"/>
</dbReference>
<dbReference type="PANTHER" id="PTHR11706">
    <property type="entry name" value="SOLUTE CARRIER PROTEIN FAMILY 11 MEMBER"/>
    <property type="match status" value="1"/>
</dbReference>
<name>A0A520XH15_9DELT</name>
<comment type="caution">
    <text evidence="7">The sequence shown here is derived from an EMBL/GenBank/DDBJ whole genome shotgun (WGS) entry which is preliminary data.</text>
</comment>
<feature type="transmembrane region" description="Helical" evidence="6">
    <location>
        <begin position="35"/>
        <end position="55"/>
    </location>
</feature>
<dbReference type="PANTHER" id="PTHR11706:SF33">
    <property type="entry name" value="NATURAL RESISTANCE-ASSOCIATED MACROPHAGE PROTEIN 2"/>
    <property type="match status" value="1"/>
</dbReference>
<evidence type="ECO:0000256" key="3">
    <source>
        <dbReference type="ARBA" id="ARBA00022692"/>
    </source>
</evidence>
<comment type="subcellular location">
    <subcellularLocation>
        <location evidence="1">Membrane</location>
        <topology evidence="1">Multi-pass membrane protein</topology>
    </subcellularLocation>
</comment>
<dbReference type="InterPro" id="IPR001046">
    <property type="entry name" value="NRAMP_fam"/>
</dbReference>
<dbReference type="Pfam" id="PF01566">
    <property type="entry name" value="Nramp"/>
    <property type="match status" value="1"/>
</dbReference>
<protein>
    <submittedName>
        <fullName evidence="7">Divalent metal cation transporter</fullName>
    </submittedName>
</protein>
<dbReference type="AlphaFoldDB" id="A0A520XH15"/>
<feature type="transmembrane region" description="Helical" evidence="6">
    <location>
        <begin position="177"/>
        <end position="200"/>
    </location>
</feature>
<dbReference type="GO" id="GO:0005384">
    <property type="term" value="F:manganese ion transmembrane transporter activity"/>
    <property type="evidence" value="ECO:0007669"/>
    <property type="project" value="TreeGrafter"/>
</dbReference>
<keyword evidence="5 6" id="KW-0472">Membrane</keyword>
<dbReference type="Proteomes" id="UP000322454">
    <property type="component" value="Unassembled WGS sequence"/>
</dbReference>
<proteinExistence type="predicted"/>
<keyword evidence="4 6" id="KW-1133">Transmembrane helix</keyword>
<keyword evidence="3 6" id="KW-0812">Transmembrane</keyword>
<feature type="transmembrane region" description="Helical" evidence="6">
    <location>
        <begin position="117"/>
        <end position="143"/>
    </location>
</feature>
<keyword evidence="2" id="KW-0813">Transport</keyword>
<organism evidence="7 8">
    <name type="scientific">Candidatus Acidulodesulfobacterium acidiphilum</name>
    <dbReference type="NCBI Taxonomy" id="2597224"/>
    <lineage>
        <taxon>Bacteria</taxon>
        <taxon>Deltaproteobacteria</taxon>
        <taxon>Candidatus Acidulodesulfobacterales</taxon>
        <taxon>Candidatus Acidulodesulfobacterium</taxon>
    </lineage>
</organism>
<gene>
    <name evidence="7" type="ORF">EVJ48_00790</name>
</gene>